<dbReference type="OrthoDB" id="3034290at2759"/>
<gene>
    <name evidence="2" type="ORF">Hypma_002541</name>
</gene>
<evidence type="ECO:0000313" key="2">
    <source>
        <dbReference type="EMBL" id="RDB16906.1"/>
    </source>
</evidence>
<dbReference type="CDD" id="cd09917">
    <property type="entry name" value="F-box_SF"/>
    <property type="match status" value="1"/>
</dbReference>
<proteinExistence type="predicted"/>
<reference evidence="2" key="1">
    <citation type="submission" date="2018-04" db="EMBL/GenBank/DDBJ databases">
        <title>Whole genome sequencing of Hypsizygus marmoreus.</title>
        <authorList>
            <person name="Choi I.-G."/>
            <person name="Min B."/>
            <person name="Kim J.-G."/>
            <person name="Kim S."/>
            <person name="Oh Y.-L."/>
            <person name="Kong W.-S."/>
            <person name="Park H."/>
            <person name="Jeong J."/>
            <person name="Song E.-S."/>
        </authorList>
    </citation>
    <scope>NUCLEOTIDE SEQUENCE [LARGE SCALE GENOMIC DNA]</scope>
    <source>
        <strain evidence="2">51987-8</strain>
    </source>
</reference>
<accession>A0A369JDH9</accession>
<protein>
    <recommendedName>
        <fullName evidence="1">F-box domain-containing protein</fullName>
    </recommendedName>
</protein>
<dbReference type="InterPro" id="IPR001810">
    <property type="entry name" value="F-box_dom"/>
</dbReference>
<sequence length="432" mass="48464">MPYLSSGRHSLVADVLLYIFCYCDIRSILVLSQSSRHFHDIGFSKQVWLTLLSDLHRHNCIDLLPGQHLNQLLPKELVSLARRTVSGPPSWSDPSGTVVAHQVVLRSSITNPIHTGNRCLDRSTKLLSGGQFVLFQHQGTLECLSTDSGKHIWQYHGPVENVTVKSFAAEVVDEGQAAIIMVGVRTSDHHKQNFVEILRLDLRTGSAKTLIQERTPETSYDNPFSGFKICGDFAIADVKKTDYILIFKLSAGLYKCLTEPLQCHDIDLIPGHLLVLQTVTVESPPIEHAFRFTSLPSPLQEDLSTLWFFFSSTRIDVNWSLSHKYHMTHDRSKGTPLSIDLVAMYATDKTYPPDYFTTDALLNVSYSGHAEYFSRWSLEGRILSFASPDEDDDIPIDLPGRGQSAHLSPYSGALTYATEDDPDEKIFVNHYA</sequence>
<dbReference type="InterPro" id="IPR015943">
    <property type="entry name" value="WD40/YVTN_repeat-like_dom_sf"/>
</dbReference>
<name>A0A369JDH9_HYPMA</name>
<dbReference type="Gene3D" id="2.130.10.10">
    <property type="entry name" value="YVTN repeat-like/Quinoprotein amine dehydrogenase"/>
    <property type="match status" value="1"/>
</dbReference>
<dbReference type="Pfam" id="PF00646">
    <property type="entry name" value="F-box"/>
    <property type="match status" value="1"/>
</dbReference>
<dbReference type="InterPro" id="IPR036047">
    <property type="entry name" value="F-box-like_dom_sf"/>
</dbReference>
<organism evidence="2 3">
    <name type="scientific">Hypsizygus marmoreus</name>
    <name type="common">White beech mushroom</name>
    <name type="synonym">Agaricus marmoreus</name>
    <dbReference type="NCBI Taxonomy" id="39966"/>
    <lineage>
        <taxon>Eukaryota</taxon>
        <taxon>Fungi</taxon>
        <taxon>Dikarya</taxon>
        <taxon>Basidiomycota</taxon>
        <taxon>Agaricomycotina</taxon>
        <taxon>Agaricomycetes</taxon>
        <taxon>Agaricomycetidae</taxon>
        <taxon>Agaricales</taxon>
        <taxon>Tricholomatineae</taxon>
        <taxon>Lyophyllaceae</taxon>
        <taxon>Hypsizygus</taxon>
    </lineage>
</organism>
<comment type="caution">
    <text evidence="2">The sequence shown here is derived from an EMBL/GenBank/DDBJ whole genome shotgun (WGS) entry which is preliminary data.</text>
</comment>
<evidence type="ECO:0000313" key="3">
    <source>
        <dbReference type="Proteomes" id="UP000076154"/>
    </source>
</evidence>
<evidence type="ECO:0000259" key="1">
    <source>
        <dbReference type="Pfam" id="PF00646"/>
    </source>
</evidence>
<dbReference type="InParanoid" id="A0A369JDH9"/>
<dbReference type="EMBL" id="LUEZ02000122">
    <property type="protein sequence ID" value="RDB16906.1"/>
    <property type="molecule type" value="Genomic_DNA"/>
</dbReference>
<dbReference type="SUPFAM" id="SSF81383">
    <property type="entry name" value="F-box domain"/>
    <property type="match status" value="1"/>
</dbReference>
<keyword evidence="3" id="KW-1185">Reference proteome</keyword>
<feature type="domain" description="F-box" evidence="1">
    <location>
        <begin position="11"/>
        <end position="48"/>
    </location>
</feature>
<dbReference type="AlphaFoldDB" id="A0A369JDH9"/>
<dbReference type="Proteomes" id="UP000076154">
    <property type="component" value="Unassembled WGS sequence"/>
</dbReference>